<evidence type="ECO:0000259" key="5">
    <source>
        <dbReference type="Pfam" id="PF01526"/>
    </source>
</evidence>
<sequence length="978" mass="110553">MEHWQVTYLGIRQIPRELTEFELVTFFTFSARERALIDARRGNLYRLAVALHIGFLRMSGRTLDAYKQIPKALWDHLGTQLALDPPDMGTLRTLYETRARTLVDHQVIAYQSLGFSPMAEHQRRYVVRWLKERLAGRPERGELLHELKRWLYEHRILIAHDRLLKRLIVQAVQGIEIALTGTLERAFTTSTLDHWGHLLSRTDGEHGSLQEWLWAVPLRNSTHQMGEIFTKVDRLYAIGVHTRWPADCNDAMVRHYARRCANRPPSVSKRIQMQSRRLEAACFTRYALCAATDQLLGMLRHWIQKTVNDAARAIDAVRPDLKARIRDFATAVKTAAVDPTLSREQLSDKLCELADRALDQHPPSRRSLVRAHLMAKRGQARAMLARLVRLPFEAQTAHPVIDALEVLCGLYARKAYTLPDRVTIRLGRAWREAIDGYDRYKALLAFEWATLFALRIALRNGSVYVEHSFAFRSQARMLIPPDEWSAKRNHYYGHLKLPQDPKEFLEPLLKHLDQGLAVLKDATLRGDVRIDTAVHLAPLLAQNKDAALEQLRRAVFASHPGGQLPEIILEIDSATRFSWLLLGREPRSRSELLLVYAAVLAHGTSLSAADISRMVPELSPAAIRQMMNRIADERKLRQAADAVLEFMLRHPIAAHWGRADLASSDMMSLETTRTVWQARADPRRRTASIGMYTHVLDRWGIFYDQPIVLNERQAGAAIEGVVRQSGTSDVAQLAVDTHGFTDFAMGLARALGFDLCPRLAHLRDRRLHVPQHHAVPAELVAVTDCDVRLDLIESIWDEFVRVAASIQSGCCTAVEALTRFGAAARGQPVYDGGVHVGRLFRTIFLIDYFTNPAFRSELQHVLNRGEAVHTVQRAIHIGKIPSELTKHHDSLAAVSSSLALLTNAVMAWNTMHMQRAVDQIEAMSGDALQAVALRRIAPTHLEGINLRGTFDFPIARYADRVLPSMAGMPVIPHQQQSA</sequence>
<keyword evidence="3" id="KW-0238">DNA-binding</keyword>
<feature type="domain" description="DUF4158" evidence="6">
    <location>
        <begin position="12"/>
        <end position="171"/>
    </location>
</feature>
<dbReference type="RefSeq" id="WP_095423509.1">
    <property type="nucleotide sequence ID" value="NZ_CP022992.1"/>
</dbReference>
<feature type="domain" description="Tn3 transposase DDE" evidence="5">
    <location>
        <begin position="566"/>
        <end position="950"/>
    </location>
</feature>
<dbReference type="EMBL" id="CP022992">
    <property type="protein sequence ID" value="ASW03726.1"/>
    <property type="molecule type" value="Genomic_DNA"/>
</dbReference>
<dbReference type="GO" id="GO:0003677">
    <property type="term" value="F:DNA binding"/>
    <property type="evidence" value="ECO:0007669"/>
    <property type="project" value="UniProtKB-KW"/>
</dbReference>
<comment type="similarity">
    <text evidence="1">Belongs to the transposase 7 family.</text>
</comment>
<keyword evidence="7" id="KW-0614">Plasmid</keyword>
<organism evidence="7 8">
    <name type="scientific">Paraburkholderia aromaticivorans</name>
    <dbReference type="NCBI Taxonomy" id="2026199"/>
    <lineage>
        <taxon>Bacteria</taxon>
        <taxon>Pseudomonadati</taxon>
        <taxon>Pseudomonadota</taxon>
        <taxon>Betaproteobacteria</taxon>
        <taxon>Burkholderiales</taxon>
        <taxon>Burkholderiaceae</taxon>
        <taxon>Paraburkholderia</taxon>
    </lineage>
</organism>
<dbReference type="NCBIfam" id="NF033527">
    <property type="entry name" value="transpos_Tn3"/>
    <property type="match status" value="1"/>
</dbReference>
<dbReference type="OrthoDB" id="5292689at2"/>
<evidence type="ECO:0000313" key="7">
    <source>
        <dbReference type="EMBL" id="ASW03726.1"/>
    </source>
</evidence>
<evidence type="ECO:0000256" key="4">
    <source>
        <dbReference type="ARBA" id="ARBA00023172"/>
    </source>
</evidence>
<keyword evidence="8" id="KW-1185">Reference proteome</keyword>
<dbReference type="InterPro" id="IPR002513">
    <property type="entry name" value="Tn3_Tnp_DDE_dom"/>
</dbReference>
<name>A0A248VXF6_9BURK</name>
<evidence type="ECO:0000259" key="6">
    <source>
        <dbReference type="Pfam" id="PF13700"/>
    </source>
</evidence>
<reference evidence="7 8" key="1">
    <citation type="submission" date="2017-08" db="EMBL/GenBank/DDBJ databases">
        <title>Identification and genetic characteristics of simultaneous BTEX- and naphthalene-degrading Paraburkholderia sp. BN5 isolated from petroleum-contaminated soil.</title>
        <authorList>
            <person name="Lee Y."/>
            <person name="Jeon C.O."/>
        </authorList>
    </citation>
    <scope>NUCLEOTIDE SEQUENCE [LARGE SCALE GENOMIC DNA]</scope>
    <source>
        <strain evidence="7 8">BN5</strain>
        <plasmid evidence="7 8">pBN2</plasmid>
    </source>
</reference>
<evidence type="ECO:0000256" key="3">
    <source>
        <dbReference type="ARBA" id="ARBA00023125"/>
    </source>
</evidence>
<dbReference type="InterPro" id="IPR047653">
    <property type="entry name" value="Tn3-like_transpos"/>
</dbReference>
<evidence type="ECO:0000256" key="2">
    <source>
        <dbReference type="ARBA" id="ARBA00022578"/>
    </source>
</evidence>
<dbReference type="KEGG" id="parb:CJU94_36640"/>
<accession>A0A248VXF6</accession>
<gene>
    <name evidence="7" type="ORF">CJU94_36640</name>
</gene>
<evidence type="ECO:0000256" key="1">
    <source>
        <dbReference type="ARBA" id="ARBA00009402"/>
    </source>
</evidence>
<keyword evidence="4" id="KW-0233">DNA recombination</keyword>
<dbReference type="InterPro" id="IPR025296">
    <property type="entry name" value="DUF4158"/>
</dbReference>
<dbReference type="Proteomes" id="UP000215158">
    <property type="component" value="Plasmid pBN2"/>
</dbReference>
<dbReference type="GO" id="GO:0004803">
    <property type="term" value="F:transposase activity"/>
    <property type="evidence" value="ECO:0007669"/>
    <property type="project" value="InterPro"/>
</dbReference>
<protein>
    <submittedName>
        <fullName evidence="7">Tn3 family transposase</fullName>
    </submittedName>
</protein>
<geneLocation type="plasmid" evidence="7 8">
    <name>pBN2</name>
</geneLocation>
<dbReference type="Pfam" id="PF13700">
    <property type="entry name" value="DUF4158"/>
    <property type="match status" value="1"/>
</dbReference>
<dbReference type="AlphaFoldDB" id="A0A248VXF6"/>
<dbReference type="Pfam" id="PF01526">
    <property type="entry name" value="DDE_Tnp_Tn3"/>
    <property type="match status" value="1"/>
</dbReference>
<keyword evidence="2" id="KW-0815">Transposition</keyword>
<dbReference type="GO" id="GO:0006313">
    <property type="term" value="P:DNA transposition"/>
    <property type="evidence" value="ECO:0007669"/>
    <property type="project" value="InterPro"/>
</dbReference>
<proteinExistence type="inferred from homology"/>
<evidence type="ECO:0000313" key="8">
    <source>
        <dbReference type="Proteomes" id="UP000215158"/>
    </source>
</evidence>